<dbReference type="SUPFAM" id="SSF52794">
    <property type="entry name" value="PTS system IIB component-like"/>
    <property type="match status" value="1"/>
</dbReference>
<dbReference type="InterPro" id="IPR050661">
    <property type="entry name" value="BglG_antiterminators"/>
</dbReference>
<reference evidence="10" key="2">
    <citation type="submission" date="2014-05" db="EMBL/GenBank/DDBJ databases">
        <title>Draft genome sequence of Virgibacillus massiliensis Vm-5.</title>
        <authorList>
            <person name="Khelaifia S."/>
            <person name="Croce O."/>
            <person name="Lagier J.C."/>
            <person name="Raoult D."/>
        </authorList>
    </citation>
    <scope>NUCLEOTIDE SEQUENCE [LARGE SCALE GENOMIC DNA]</scope>
    <source>
        <strain evidence="10">Vm-5</strain>
    </source>
</reference>
<evidence type="ECO:0000313" key="10">
    <source>
        <dbReference type="Proteomes" id="UP000028875"/>
    </source>
</evidence>
<dbReference type="Proteomes" id="UP000028875">
    <property type="component" value="Unassembled WGS sequence"/>
</dbReference>
<keyword evidence="4" id="KW-0010">Activator</keyword>
<dbReference type="eggNOG" id="COG3711">
    <property type="taxonomic scope" value="Bacteria"/>
</dbReference>
<dbReference type="PROSITE" id="PS00372">
    <property type="entry name" value="PTS_EIIA_TYPE_2_HIS"/>
    <property type="match status" value="1"/>
</dbReference>
<dbReference type="InterPro" id="IPR013199">
    <property type="entry name" value="HTH_Mga_DNA-bd_dom"/>
</dbReference>
<organism evidence="9 10">
    <name type="scientific">Virgibacillus massiliensis</name>
    <dbReference type="NCBI Taxonomy" id="1462526"/>
    <lineage>
        <taxon>Bacteria</taxon>
        <taxon>Bacillati</taxon>
        <taxon>Bacillota</taxon>
        <taxon>Bacilli</taxon>
        <taxon>Bacillales</taxon>
        <taxon>Bacillaceae</taxon>
        <taxon>Virgibacillus</taxon>
    </lineage>
</organism>
<evidence type="ECO:0000256" key="3">
    <source>
        <dbReference type="ARBA" id="ARBA00023015"/>
    </source>
</evidence>
<dbReference type="eggNOG" id="COG1762">
    <property type="taxonomic scope" value="Bacteria"/>
</dbReference>
<dbReference type="OrthoDB" id="3175596at2"/>
<evidence type="ECO:0000256" key="5">
    <source>
        <dbReference type="ARBA" id="ARBA00023163"/>
    </source>
</evidence>
<dbReference type="PROSITE" id="PS51094">
    <property type="entry name" value="PTS_EIIA_TYPE_2"/>
    <property type="match status" value="1"/>
</dbReference>
<dbReference type="GO" id="GO:0008982">
    <property type="term" value="F:protein-N(PI)-phosphohistidine-sugar phosphotransferase activity"/>
    <property type="evidence" value="ECO:0007669"/>
    <property type="project" value="InterPro"/>
</dbReference>
<dbReference type="InterPro" id="IPR013011">
    <property type="entry name" value="PTS_EIIB_2"/>
</dbReference>
<dbReference type="InterPro" id="IPR011608">
    <property type="entry name" value="PRD"/>
</dbReference>
<proteinExistence type="predicted"/>
<dbReference type="CDD" id="cd00211">
    <property type="entry name" value="PTS_IIA_fru"/>
    <property type="match status" value="1"/>
</dbReference>
<dbReference type="SUPFAM" id="SSF63520">
    <property type="entry name" value="PTS-regulatory domain, PRD"/>
    <property type="match status" value="2"/>
</dbReference>
<dbReference type="GO" id="GO:0009401">
    <property type="term" value="P:phosphoenolpyruvate-dependent sugar phosphotransferase system"/>
    <property type="evidence" value="ECO:0007669"/>
    <property type="project" value="InterPro"/>
</dbReference>
<keyword evidence="1" id="KW-0808">Transferase</keyword>
<feature type="domain" description="PTS EIIB type-2" evidence="7">
    <location>
        <begin position="402"/>
        <end position="492"/>
    </location>
</feature>
<dbReference type="GO" id="GO:0006355">
    <property type="term" value="P:regulation of DNA-templated transcription"/>
    <property type="evidence" value="ECO:0007669"/>
    <property type="project" value="InterPro"/>
</dbReference>
<dbReference type="InterPro" id="IPR002178">
    <property type="entry name" value="PTS_EIIA_type-2_dom"/>
</dbReference>
<feature type="domain" description="PRD" evidence="8">
    <location>
        <begin position="180"/>
        <end position="285"/>
    </location>
</feature>
<dbReference type="InterPro" id="IPR007737">
    <property type="entry name" value="Mga_HTH"/>
</dbReference>
<protein>
    <submittedName>
        <fullName evidence="9">Putative licABCH operon regulator</fullName>
    </submittedName>
</protein>
<sequence length="639" mass="73360">MNDRQRELLKTLLIQNGKILNIDDLSLQMGCSEKTVRNDLQVIEALLMDYNGTSLRRQRGVGITLEMDETDRPELLQRVLSSETKVHEDRCIEIAYYLLVSNKAVSLEELSNRYYVSRATVKKELEIIANWLNTYQLTLLSKPKLGNAVQGEEMQKRSALAHLSELISSVTSDESYVLNLFLPYEITMVKRVLHELQKRYEIAFTDGAMESLLVHTLIMVKRTRQKSPVSIPTVEKETIHSYNEYHYATWFLKKLGSVFRIKFPEDELIYFTWHLLGSKKKDDLGDDIFMKDDHLLQIIDDLINRLGNLTLFSFESDGILKKGLIVHIHSVINRMKYGFPITNPLLSDIKKMYPYLFNMVMIALDEIKENHKLDVPEDEAAYLVLHFQASLERLEGKREKEKRILIVCHLGVGMSHLLQAKIEHQYHGLQIVACIGKADMNDYVKKYEIDFIISTVKLEQVNIPYVMVSPLLEAKDKEKLNQFIAEIETKQSGKSEKSVLSSLIRADLIHLDVDKEHPFQVIEMLGNTLYKKGFINKEFIHSALLRERKSSTSIGGGIAIPHGNPTMINQSVVAVAVLKQSLNWGDEQVSLVFLLAISRNDQRLNKDAVRQIANYSEDLSFVHSLVHATSVKEFLQKMK</sequence>
<dbReference type="InterPro" id="IPR016152">
    <property type="entry name" value="PTrfase/Anion_transptr"/>
</dbReference>
<comment type="caution">
    <text evidence="9">The sequence shown here is derived from an EMBL/GenBank/DDBJ whole genome shotgun (WGS) entry which is preliminary data.</text>
</comment>
<dbReference type="Gene3D" id="1.10.1790.10">
    <property type="entry name" value="PRD domain"/>
    <property type="match status" value="2"/>
</dbReference>
<dbReference type="Gene3D" id="1.10.10.10">
    <property type="entry name" value="Winged helix-like DNA-binding domain superfamily/Winged helix DNA-binding domain"/>
    <property type="match status" value="2"/>
</dbReference>
<dbReference type="Pfam" id="PF00359">
    <property type="entry name" value="PTS_EIIA_2"/>
    <property type="match status" value="1"/>
</dbReference>
<dbReference type="Pfam" id="PF05043">
    <property type="entry name" value="Mga"/>
    <property type="match status" value="1"/>
</dbReference>
<dbReference type="PANTHER" id="PTHR30185:SF12">
    <property type="entry name" value="TRANSCRIPTIONAL REGULATOR MANR"/>
    <property type="match status" value="1"/>
</dbReference>
<dbReference type="PROSITE" id="PS51372">
    <property type="entry name" value="PRD_2"/>
    <property type="match status" value="2"/>
</dbReference>
<evidence type="ECO:0000256" key="4">
    <source>
        <dbReference type="ARBA" id="ARBA00023159"/>
    </source>
</evidence>
<keyword evidence="5" id="KW-0804">Transcription</keyword>
<dbReference type="InterPro" id="IPR036634">
    <property type="entry name" value="PRD_sf"/>
</dbReference>
<keyword evidence="3" id="KW-0805">Transcription regulation</keyword>
<dbReference type="InterPro" id="IPR036095">
    <property type="entry name" value="PTS_EIIB-like_sf"/>
</dbReference>
<dbReference type="Pfam" id="PF00874">
    <property type="entry name" value="PRD"/>
    <property type="match status" value="2"/>
</dbReference>
<dbReference type="STRING" id="1462526.BN990_00921"/>
<dbReference type="CDD" id="cd05568">
    <property type="entry name" value="PTS_IIB_bgl_like"/>
    <property type="match status" value="1"/>
</dbReference>
<dbReference type="Gene3D" id="3.40.50.2300">
    <property type="match status" value="1"/>
</dbReference>
<feature type="domain" description="PRD" evidence="8">
    <location>
        <begin position="290"/>
        <end position="397"/>
    </location>
</feature>
<dbReference type="EMBL" id="CCDP010000001">
    <property type="protein sequence ID" value="CDQ38649.1"/>
    <property type="molecule type" value="Genomic_DNA"/>
</dbReference>
<dbReference type="Gene3D" id="3.40.930.10">
    <property type="entry name" value="Mannitol-specific EII, Chain A"/>
    <property type="match status" value="1"/>
</dbReference>
<evidence type="ECO:0000256" key="2">
    <source>
        <dbReference type="ARBA" id="ARBA00022737"/>
    </source>
</evidence>
<evidence type="ECO:0000259" key="7">
    <source>
        <dbReference type="PROSITE" id="PS51099"/>
    </source>
</evidence>
<gene>
    <name evidence="9" type="primary">licR_1</name>
    <name evidence="9" type="ORF">BN990_00921</name>
</gene>
<dbReference type="RefSeq" id="WP_021289455.1">
    <property type="nucleotide sequence ID" value="NZ_BNER01000001.1"/>
</dbReference>
<evidence type="ECO:0000259" key="6">
    <source>
        <dbReference type="PROSITE" id="PS51094"/>
    </source>
</evidence>
<keyword evidence="2" id="KW-0677">Repeat</keyword>
<dbReference type="Pfam" id="PF08280">
    <property type="entry name" value="HTH_Mga"/>
    <property type="match status" value="1"/>
</dbReference>
<feature type="domain" description="PTS EIIA type-2" evidence="6">
    <location>
        <begin position="502"/>
        <end position="639"/>
    </location>
</feature>
<reference evidence="9 10" key="1">
    <citation type="submission" date="2014-03" db="EMBL/GenBank/DDBJ databases">
        <authorList>
            <person name="Urmite Genomes U."/>
        </authorList>
    </citation>
    <scope>NUCLEOTIDE SEQUENCE [LARGE SCALE GENOMIC DNA]</scope>
    <source>
        <strain evidence="9 10">Vm-5</strain>
    </source>
</reference>
<keyword evidence="10" id="KW-1185">Reference proteome</keyword>
<evidence type="ECO:0000313" key="9">
    <source>
        <dbReference type="EMBL" id="CDQ38649.1"/>
    </source>
</evidence>
<accession>A0A024Q830</accession>
<dbReference type="AlphaFoldDB" id="A0A024Q830"/>
<evidence type="ECO:0000259" key="8">
    <source>
        <dbReference type="PROSITE" id="PS51372"/>
    </source>
</evidence>
<dbReference type="InterPro" id="IPR036388">
    <property type="entry name" value="WH-like_DNA-bd_sf"/>
</dbReference>
<dbReference type="PANTHER" id="PTHR30185">
    <property type="entry name" value="CRYPTIC BETA-GLUCOSIDE BGL OPERON ANTITERMINATOR"/>
    <property type="match status" value="1"/>
</dbReference>
<dbReference type="SUPFAM" id="SSF55804">
    <property type="entry name" value="Phoshotransferase/anion transport protein"/>
    <property type="match status" value="1"/>
</dbReference>
<name>A0A024Q830_9BACI</name>
<evidence type="ECO:0000256" key="1">
    <source>
        <dbReference type="ARBA" id="ARBA00022679"/>
    </source>
</evidence>
<dbReference type="PROSITE" id="PS51099">
    <property type="entry name" value="PTS_EIIB_TYPE_2"/>
    <property type="match status" value="1"/>
</dbReference>